<dbReference type="InterPro" id="IPR019749">
    <property type="entry name" value="Band_41_domain"/>
</dbReference>
<dbReference type="Gene3D" id="1.20.80.10">
    <property type="match status" value="1"/>
</dbReference>
<dbReference type="Pfam" id="PF09380">
    <property type="entry name" value="FERM_C"/>
    <property type="match status" value="1"/>
</dbReference>
<proteinExistence type="predicted"/>
<dbReference type="PANTHER" id="PTHR23280:SF25">
    <property type="entry name" value="MOESIN_EZRIN_RADIXIN HOMOLOG 1"/>
    <property type="match status" value="1"/>
</dbReference>
<accession>A0ABD2PX00</accession>
<dbReference type="InterPro" id="IPR018979">
    <property type="entry name" value="FERM_N"/>
</dbReference>
<feature type="compositionally biased region" description="Polar residues" evidence="1">
    <location>
        <begin position="493"/>
        <end position="503"/>
    </location>
</feature>
<dbReference type="SUPFAM" id="SSF50729">
    <property type="entry name" value="PH domain-like"/>
    <property type="match status" value="1"/>
</dbReference>
<name>A0ABD2PX00_9PLAT</name>
<dbReference type="InterPro" id="IPR018980">
    <property type="entry name" value="FERM_PH-like_C"/>
</dbReference>
<feature type="domain" description="FERM" evidence="2">
    <location>
        <begin position="32"/>
        <end position="327"/>
    </location>
</feature>
<dbReference type="AlphaFoldDB" id="A0ABD2PX00"/>
<dbReference type="Pfam" id="PF00373">
    <property type="entry name" value="FERM_M"/>
    <property type="match status" value="1"/>
</dbReference>
<dbReference type="SUPFAM" id="SSF54236">
    <property type="entry name" value="Ubiquitin-like"/>
    <property type="match status" value="1"/>
</dbReference>
<evidence type="ECO:0000256" key="1">
    <source>
        <dbReference type="SAM" id="MobiDB-lite"/>
    </source>
</evidence>
<dbReference type="SMART" id="SM00295">
    <property type="entry name" value="B41"/>
    <property type="match status" value="1"/>
</dbReference>
<dbReference type="PROSITE" id="PS50057">
    <property type="entry name" value="FERM_3"/>
    <property type="match status" value="1"/>
</dbReference>
<evidence type="ECO:0000259" key="2">
    <source>
        <dbReference type="PROSITE" id="PS50057"/>
    </source>
</evidence>
<dbReference type="Pfam" id="PF09379">
    <property type="entry name" value="FERM_N"/>
    <property type="match status" value="1"/>
</dbReference>
<dbReference type="CDD" id="cd01765">
    <property type="entry name" value="FERM_F0_F1"/>
    <property type="match status" value="1"/>
</dbReference>
<dbReference type="Gene3D" id="2.30.29.30">
    <property type="entry name" value="Pleckstrin-homology domain (PH domain)/Phosphotyrosine-binding domain (PTB)"/>
    <property type="match status" value="1"/>
</dbReference>
<reference evidence="3 4" key="1">
    <citation type="submission" date="2024-11" db="EMBL/GenBank/DDBJ databases">
        <title>Adaptive evolution of stress response genes in parasites aligns with host niche diversity.</title>
        <authorList>
            <person name="Hahn C."/>
            <person name="Resl P."/>
        </authorList>
    </citation>
    <scope>NUCLEOTIDE SEQUENCE [LARGE SCALE GENOMIC DNA]</scope>
    <source>
        <strain evidence="3">EGGRZ-B1_66</strain>
        <tissue evidence="3">Body</tissue>
    </source>
</reference>
<dbReference type="SUPFAM" id="SSF47031">
    <property type="entry name" value="Second domain of FERM"/>
    <property type="match status" value="1"/>
</dbReference>
<comment type="caution">
    <text evidence="3">The sequence shown here is derived from an EMBL/GenBank/DDBJ whole genome shotgun (WGS) entry which is preliminary data.</text>
</comment>
<dbReference type="PANTHER" id="PTHR23280">
    <property type="entry name" value="4.1 G PROTEIN"/>
    <property type="match status" value="1"/>
</dbReference>
<dbReference type="Gene3D" id="3.10.20.90">
    <property type="entry name" value="Phosphatidylinositol 3-kinase Catalytic Subunit, Chain A, domain 1"/>
    <property type="match status" value="1"/>
</dbReference>
<dbReference type="Proteomes" id="UP001626550">
    <property type="component" value="Unassembled WGS sequence"/>
</dbReference>
<protein>
    <recommendedName>
        <fullName evidence="2">FERM domain-containing protein</fullName>
    </recommendedName>
</protein>
<dbReference type="InterPro" id="IPR029071">
    <property type="entry name" value="Ubiquitin-like_domsf"/>
</dbReference>
<dbReference type="InterPro" id="IPR014352">
    <property type="entry name" value="FERM/acyl-CoA-bd_prot_sf"/>
</dbReference>
<dbReference type="SMART" id="SM01196">
    <property type="entry name" value="FERM_C"/>
    <property type="match status" value="1"/>
</dbReference>
<evidence type="ECO:0000313" key="3">
    <source>
        <dbReference type="EMBL" id="KAL3311608.1"/>
    </source>
</evidence>
<dbReference type="InterPro" id="IPR035963">
    <property type="entry name" value="FERM_2"/>
</dbReference>
<gene>
    <name evidence="3" type="ORF">Ciccas_009811</name>
</gene>
<feature type="region of interest" description="Disordered" evidence="1">
    <location>
        <begin position="385"/>
        <end position="503"/>
    </location>
</feature>
<dbReference type="CDD" id="cd14473">
    <property type="entry name" value="FERM_B-lobe"/>
    <property type="match status" value="1"/>
</dbReference>
<feature type="compositionally biased region" description="Polar residues" evidence="1">
    <location>
        <begin position="427"/>
        <end position="437"/>
    </location>
</feature>
<dbReference type="InterPro" id="IPR011993">
    <property type="entry name" value="PH-like_dom_sf"/>
</dbReference>
<dbReference type="InterPro" id="IPR019748">
    <property type="entry name" value="FERM_central"/>
</dbReference>
<evidence type="ECO:0000313" key="4">
    <source>
        <dbReference type="Proteomes" id="UP001626550"/>
    </source>
</evidence>
<sequence length="503" mass="58621">MALRFFRLLSKRFSKNKLPVIIDNKRRHKSDIECRIVHLDDEEYIFYVPKDAKASQVYDSYYSYIGLNQDQDYFGLKNAEDNWIDPVHKLRKQIEGNGKFAVKIFLRVKFFSSDPQNIQDELARYLFTLQLRQDMALGRLVCQDTRVAAELAALHLQAWCGDFDPTQHTLAFVERHMFVPTKQQTREFNALVLGEYRRLASRNMVPANADKLYLDKVKLLQDYGIDWHPVRGKPRENGDCDYRLGLTPSGILVVELPENERIGMFLWANVDNLILKRDKLKIIANEIDEQKNVVSQLNFVFQTDNAKKCKQLWQSCCEFHAFFQRSKTPQKQTPKQTFFRLRSRFFATFRTEYQMYQHQNTSFGSSSFRRTHSLQRGLSASSVNKINSASSVRRVPSRRFSARTAPNGLPDNRSSYTSKPPPSPTSFKQTHVLTANRESVAGSPIRLENTLRNERGEYSFGPSYENPQQASRNPHKPQRRSVPPPTELELTYRNPNNRINQYR</sequence>
<dbReference type="EMBL" id="JBJKFK010002117">
    <property type="protein sequence ID" value="KAL3311608.1"/>
    <property type="molecule type" value="Genomic_DNA"/>
</dbReference>
<keyword evidence="4" id="KW-1185">Reference proteome</keyword>
<organism evidence="3 4">
    <name type="scientific">Cichlidogyrus casuarinus</name>
    <dbReference type="NCBI Taxonomy" id="1844966"/>
    <lineage>
        <taxon>Eukaryota</taxon>
        <taxon>Metazoa</taxon>
        <taxon>Spiralia</taxon>
        <taxon>Lophotrochozoa</taxon>
        <taxon>Platyhelminthes</taxon>
        <taxon>Monogenea</taxon>
        <taxon>Monopisthocotylea</taxon>
        <taxon>Dactylogyridea</taxon>
        <taxon>Ancyrocephalidae</taxon>
        <taxon>Cichlidogyrus</taxon>
    </lineage>
</organism>
<dbReference type="InterPro" id="IPR000299">
    <property type="entry name" value="FERM_domain"/>
</dbReference>